<feature type="domain" description="Reverse transcriptase" evidence="1">
    <location>
        <begin position="23"/>
        <end position="147"/>
    </location>
</feature>
<dbReference type="InParanoid" id="A0A6P7HBK4"/>
<dbReference type="Gene3D" id="3.30.70.270">
    <property type="match status" value="1"/>
</dbReference>
<dbReference type="CDD" id="cd01647">
    <property type="entry name" value="RT_LTR"/>
    <property type="match status" value="1"/>
</dbReference>
<protein>
    <submittedName>
        <fullName evidence="2">Uncharacterized protein K02A2.6-like</fullName>
    </submittedName>
</protein>
<dbReference type="GO" id="GO:0071897">
    <property type="term" value="P:DNA biosynthetic process"/>
    <property type="evidence" value="ECO:0007669"/>
    <property type="project" value="UniProtKB-ARBA"/>
</dbReference>
<sequence length="179" mass="19869">KENGEVRICGDYKYTLNLALNPEPYSVPAVQNILSTLAGGKVFAKLDMAQAYLQLSVNREAAEAQTIITYKGAFKCNRLQFGISVAPQIFQKFIDTRLTGISGVLPYYNDILIAGTSEIDLDSKVRSILSHLRKEKYVFRTKAIEFLGFQISEYGLRPTKDKIAAITNAPAPTNTTELQ</sequence>
<gene>
    <name evidence="2" type="primary">LOC114348758</name>
</gene>
<dbReference type="AlphaFoldDB" id="A0A6P7HBK4"/>
<feature type="non-terminal residue" evidence="2">
    <location>
        <position position="179"/>
    </location>
</feature>
<name>A0A6P7HBK4_DIAVI</name>
<dbReference type="InterPro" id="IPR043128">
    <property type="entry name" value="Rev_trsase/Diguanyl_cyclase"/>
</dbReference>
<dbReference type="InterPro" id="IPR043502">
    <property type="entry name" value="DNA/RNA_pol_sf"/>
</dbReference>
<dbReference type="PANTHER" id="PTHR37984">
    <property type="entry name" value="PROTEIN CBG26694"/>
    <property type="match status" value="1"/>
</dbReference>
<organism evidence="2">
    <name type="scientific">Diabrotica virgifera virgifera</name>
    <name type="common">western corn rootworm</name>
    <dbReference type="NCBI Taxonomy" id="50390"/>
    <lineage>
        <taxon>Eukaryota</taxon>
        <taxon>Metazoa</taxon>
        <taxon>Ecdysozoa</taxon>
        <taxon>Arthropoda</taxon>
        <taxon>Hexapoda</taxon>
        <taxon>Insecta</taxon>
        <taxon>Pterygota</taxon>
        <taxon>Neoptera</taxon>
        <taxon>Endopterygota</taxon>
        <taxon>Coleoptera</taxon>
        <taxon>Polyphaga</taxon>
        <taxon>Cucujiformia</taxon>
        <taxon>Chrysomeloidea</taxon>
        <taxon>Chrysomelidae</taxon>
        <taxon>Galerucinae</taxon>
        <taxon>Diabroticina</taxon>
        <taxon>Diabroticites</taxon>
        <taxon>Diabrotica</taxon>
    </lineage>
</organism>
<proteinExistence type="predicted"/>
<dbReference type="PANTHER" id="PTHR37984:SF12">
    <property type="entry name" value="RIBONUCLEASE H"/>
    <property type="match status" value="1"/>
</dbReference>
<feature type="non-terminal residue" evidence="2">
    <location>
        <position position="1"/>
    </location>
</feature>
<evidence type="ECO:0000313" key="2">
    <source>
        <dbReference type="RefSeq" id="XP_028155053.1"/>
    </source>
</evidence>
<dbReference type="SUPFAM" id="SSF56672">
    <property type="entry name" value="DNA/RNA polymerases"/>
    <property type="match status" value="1"/>
</dbReference>
<accession>A0A6P7HBK4</accession>
<dbReference type="RefSeq" id="XP_028155053.1">
    <property type="nucleotide sequence ID" value="XM_028299252.1"/>
</dbReference>
<reference evidence="2" key="1">
    <citation type="submission" date="2025-08" db="UniProtKB">
        <authorList>
            <consortium name="RefSeq"/>
        </authorList>
    </citation>
    <scope>IDENTIFICATION</scope>
    <source>
        <tissue evidence="2">Whole insect</tissue>
    </source>
</reference>
<dbReference type="InterPro" id="IPR050951">
    <property type="entry name" value="Retrovirus_Pol_polyprotein"/>
</dbReference>
<evidence type="ECO:0000259" key="1">
    <source>
        <dbReference type="Pfam" id="PF00078"/>
    </source>
</evidence>
<dbReference type="InterPro" id="IPR000477">
    <property type="entry name" value="RT_dom"/>
</dbReference>
<dbReference type="Pfam" id="PF00078">
    <property type="entry name" value="RVT_1"/>
    <property type="match status" value="1"/>
</dbReference>
<dbReference type="Gene3D" id="3.10.10.10">
    <property type="entry name" value="HIV Type 1 Reverse Transcriptase, subunit A, domain 1"/>
    <property type="match status" value="1"/>
</dbReference>